<feature type="compositionally biased region" description="Basic and acidic residues" evidence="1">
    <location>
        <begin position="298"/>
        <end position="312"/>
    </location>
</feature>
<dbReference type="AlphaFoldDB" id="A0A085ZUV6"/>
<dbReference type="Gene3D" id="2.180.10.10">
    <property type="entry name" value="RHS repeat-associated core"/>
    <property type="match status" value="1"/>
</dbReference>
<dbReference type="Proteomes" id="UP000028705">
    <property type="component" value="Unassembled WGS sequence"/>
</dbReference>
<protein>
    <recommendedName>
        <fullName evidence="4">RHS repeat-associated core domain-containing protein</fullName>
    </recommendedName>
</protein>
<dbReference type="Pfam" id="PF15659">
    <property type="entry name" value="Toxin-JAB1"/>
    <property type="match status" value="1"/>
</dbReference>
<dbReference type="PANTHER" id="PTHR32305">
    <property type="match status" value="1"/>
</dbReference>
<feature type="region of interest" description="Disordered" evidence="1">
    <location>
        <begin position="279"/>
        <end position="331"/>
    </location>
</feature>
<gene>
    <name evidence="2" type="ORF">IW15_22755</name>
</gene>
<dbReference type="PANTHER" id="PTHR32305:SF15">
    <property type="entry name" value="PROTEIN RHSA-RELATED"/>
    <property type="match status" value="1"/>
</dbReference>
<proteinExistence type="predicted"/>
<evidence type="ECO:0008006" key="4">
    <source>
        <dbReference type="Google" id="ProtNLM"/>
    </source>
</evidence>
<reference evidence="2 3" key="1">
    <citation type="submission" date="2014-07" db="EMBL/GenBank/DDBJ databases">
        <title>Genome of Chryseobacterium soli DSM 19298.</title>
        <authorList>
            <person name="Stropko S.J."/>
            <person name="Pipes S.E."/>
            <person name="Newman J."/>
        </authorList>
    </citation>
    <scope>NUCLEOTIDE SEQUENCE [LARGE SCALE GENOMIC DNA]</scope>
    <source>
        <strain evidence="2 3">DSM 19298</strain>
    </source>
</reference>
<dbReference type="InterPro" id="IPR028218">
    <property type="entry name" value="Toxin-JAB1"/>
</dbReference>
<dbReference type="eggNOG" id="COG3209">
    <property type="taxonomic scope" value="Bacteria"/>
</dbReference>
<evidence type="ECO:0000313" key="3">
    <source>
        <dbReference type="Proteomes" id="UP000028705"/>
    </source>
</evidence>
<dbReference type="InterPro" id="IPR022385">
    <property type="entry name" value="Rhs_assc_core"/>
</dbReference>
<organism evidence="2 3">
    <name type="scientific">Chryseobacterium soli</name>
    <dbReference type="NCBI Taxonomy" id="445961"/>
    <lineage>
        <taxon>Bacteria</taxon>
        <taxon>Pseudomonadati</taxon>
        <taxon>Bacteroidota</taxon>
        <taxon>Flavobacteriia</taxon>
        <taxon>Flavobacteriales</taxon>
        <taxon>Weeksellaceae</taxon>
        <taxon>Chryseobacterium group</taxon>
        <taxon>Chryseobacterium</taxon>
    </lineage>
</organism>
<accession>A0A085ZUV6</accession>
<feature type="compositionally biased region" description="Polar residues" evidence="1">
    <location>
        <begin position="279"/>
        <end position="293"/>
    </location>
</feature>
<evidence type="ECO:0000313" key="2">
    <source>
        <dbReference type="EMBL" id="KFF08220.1"/>
    </source>
</evidence>
<comment type="caution">
    <text evidence="2">The sequence shown here is derived from an EMBL/GenBank/DDBJ whole genome shotgun (WGS) entry which is preliminary data.</text>
</comment>
<dbReference type="EMBL" id="JPRH01000024">
    <property type="protein sequence ID" value="KFF08220.1"/>
    <property type="molecule type" value="Genomic_DNA"/>
</dbReference>
<feature type="compositionally biased region" description="Polar residues" evidence="1">
    <location>
        <begin position="314"/>
        <end position="324"/>
    </location>
</feature>
<evidence type="ECO:0000256" key="1">
    <source>
        <dbReference type="SAM" id="MobiDB-lite"/>
    </source>
</evidence>
<dbReference type="InterPro" id="IPR050708">
    <property type="entry name" value="T6SS_VgrG/RHS"/>
</dbReference>
<dbReference type="NCBIfam" id="TIGR03696">
    <property type="entry name" value="Rhs_assc_core"/>
    <property type="match status" value="1"/>
</dbReference>
<keyword evidence="3" id="KW-1185">Reference proteome</keyword>
<dbReference type="RefSeq" id="WP_034715740.1">
    <property type="nucleotide sequence ID" value="NZ_JPRH01000024.1"/>
</dbReference>
<dbReference type="STRING" id="445961.IW15_22755"/>
<name>A0A085ZUV6_9FLAO</name>
<sequence length="471" mass="52019">MQVERNGIETVLFKTKYTAAGVKLRKENTTSILGVAGYTTTKKTTDYLDGFQYLKSETIGSGGGGGGSTELFSETRLAMERQAFILDEIGPTPIEPGIDPPFNPGGPVFTIKTADLQFFPTAEGFYDYQKDQYIYQYKDHLGNARISFGRNSTGALEITDANDYYPYGMNHLKTGNAFYGQGSYKNYKYNGKELQETSMYDYGARMYMPDLGRWGVIDPLAEMYQPMSTYHMSGNNPIFYVDSNGMNYDDYGVDQNGNVSLIQKTEDNFDRLYAAKSDSSGNAVKDTNGNAQKATDGVGKENKDYVKVEKGSPSDGTLISQLSGKDSGGLSHGTTSNFTDAKKVFQFAADNSSAEWTIGGFRTGQGNNFLVGTTHIADKVQVPWAFGEKGLTYENNIYSGHTHPYNPMPQPHDVGVSNPNAYNFIYYTGAGTKERENYFVPFSIIVGKNGELKASPKLNQRQQIKLPNLIK</sequence>